<feature type="compositionally biased region" description="Low complexity" evidence="1">
    <location>
        <begin position="341"/>
        <end position="356"/>
    </location>
</feature>
<dbReference type="PANTHER" id="PTHR47272">
    <property type="entry name" value="DDE_TNP_1_7 DOMAIN-CONTAINING PROTEIN"/>
    <property type="match status" value="1"/>
</dbReference>
<evidence type="ECO:0000313" key="5">
    <source>
        <dbReference type="Proteomes" id="UP001283361"/>
    </source>
</evidence>
<feature type="domain" description="PiggyBac transposable element-derived protein" evidence="3">
    <location>
        <begin position="397"/>
        <end position="573"/>
    </location>
</feature>
<dbReference type="AlphaFoldDB" id="A0AAE0XXR8"/>
<evidence type="ECO:0000313" key="4">
    <source>
        <dbReference type="EMBL" id="KAK3721255.1"/>
    </source>
</evidence>
<keyword evidence="5" id="KW-1185">Reference proteome</keyword>
<gene>
    <name evidence="4" type="ORF">RRG08_044263</name>
</gene>
<feature type="region of interest" description="Disordered" evidence="1">
    <location>
        <begin position="308"/>
        <end position="389"/>
    </location>
</feature>
<evidence type="ECO:0000256" key="2">
    <source>
        <dbReference type="SAM" id="Phobius"/>
    </source>
</evidence>
<feature type="domain" description="PiggyBac transposable element-derived protein" evidence="3">
    <location>
        <begin position="130"/>
        <end position="316"/>
    </location>
</feature>
<keyword evidence="2" id="KW-0812">Transmembrane</keyword>
<dbReference type="EMBL" id="JAWDGP010007400">
    <property type="protein sequence ID" value="KAK3721255.1"/>
    <property type="molecule type" value="Genomic_DNA"/>
</dbReference>
<feature type="compositionally biased region" description="Acidic residues" evidence="1">
    <location>
        <begin position="16"/>
        <end position="36"/>
    </location>
</feature>
<evidence type="ECO:0000256" key="1">
    <source>
        <dbReference type="SAM" id="MobiDB-lite"/>
    </source>
</evidence>
<dbReference type="Proteomes" id="UP001283361">
    <property type="component" value="Unassembled WGS sequence"/>
</dbReference>
<dbReference type="InterPro" id="IPR029526">
    <property type="entry name" value="PGBD"/>
</dbReference>
<keyword evidence="2" id="KW-0472">Membrane</keyword>
<keyword evidence="2" id="KW-1133">Transmembrane helix</keyword>
<sequence>MAKKCMRVSDVLDIIDGWDSDIGDDADENDSDGDEDYQPRQDQSSDDSDSADDSNQSFVPVAVQYRRPPPDATSSQSTSTTSSASKPQSSTSRGKAKVPKPTYNWKKCPFQPPDCTFLGPSEDIDFQDVSPLELFSKLITDEMVAMVVEQTNLYSCQKSGKVINVNHKELKQTIGIYLLMGVIRLDSQRDYWAEETRIDQIASVMPRDRFESILSSIHFVNNMEKEKERTGKIWKTSPWLDRLRTQCLSATPPTEYSSVDEMIIPFQGKFSKIKQYVKGKPHPWGFKIWARTDSSGVLQDFELYQGKVENTPSPASQPATATTSRTATPDPVPRPSPSPRSRPTSAASSRSATPDPVLRPSPSPRSRPTSAASSRSATPDPVPNKPTSKLQELIDEGNSLGLGTDVVMKLAATLPENQNYKICADNFFSGVQLIEKLLESGIHYTGTVRKNRLPGCDLKSDKTLEAEGRGTFDSRVEVGRKIIAIRWMDTKCVTLLSSHTGVDPTENVNRWDKKTKTFKPVPRPQIVKLYNHYMGGVDYLDRMCAKSRFHIRSKRWYMHIFWFTIKIALANAWIIYRRKHLAMGDAKKDIMKLKKFQSYVAKCLIQADTSKKRGRPSLEEAAIAEAPAPPFLVLFNFNPSFPVVSMSYDTLF</sequence>
<feature type="compositionally biased region" description="Low complexity" evidence="1">
    <location>
        <begin position="366"/>
        <end position="379"/>
    </location>
</feature>
<dbReference type="Pfam" id="PF13843">
    <property type="entry name" value="DDE_Tnp_1_7"/>
    <property type="match status" value="2"/>
</dbReference>
<protein>
    <recommendedName>
        <fullName evidence="3">PiggyBac transposable element-derived protein domain-containing protein</fullName>
    </recommendedName>
</protein>
<proteinExistence type="predicted"/>
<dbReference type="PANTHER" id="PTHR47272:SF1">
    <property type="entry name" value="PIGGYBAC TRANSPOSABLE ELEMENT-DERIVED PROTEIN 3-LIKE"/>
    <property type="match status" value="1"/>
</dbReference>
<feature type="compositionally biased region" description="Low complexity" evidence="1">
    <location>
        <begin position="72"/>
        <end position="92"/>
    </location>
</feature>
<feature type="compositionally biased region" description="Low complexity" evidence="1">
    <location>
        <begin position="311"/>
        <end position="329"/>
    </location>
</feature>
<feature type="compositionally biased region" description="Pro residues" evidence="1">
    <location>
        <begin position="330"/>
        <end position="340"/>
    </location>
</feature>
<reference evidence="4" key="1">
    <citation type="journal article" date="2023" name="G3 (Bethesda)">
        <title>A reference genome for the long-term kleptoplast-retaining sea slug Elysia crispata morphotype clarki.</title>
        <authorList>
            <person name="Eastman K.E."/>
            <person name="Pendleton A.L."/>
            <person name="Shaikh M.A."/>
            <person name="Suttiyut T."/>
            <person name="Ogas R."/>
            <person name="Tomko P."/>
            <person name="Gavelis G."/>
            <person name="Widhalm J.R."/>
            <person name="Wisecaver J.H."/>
        </authorList>
    </citation>
    <scope>NUCLEOTIDE SEQUENCE</scope>
    <source>
        <strain evidence="4">ECLA1</strain>
    </source>
</reference>
<evidence type="ECO:0000259" key="3">
    <source>
        <dbReference type="Pfam" id="PF13843"/>
    </source>
</evidence>
<accession>A0AAE0XXR8</accession>
<name>A0AAE0XXR8_9GAST</name>
<feature type="transmembrane region" description="Helical" evidence="2">
    <location>
        <begin position="556"/>
        <end position="576"/>
    </location>
</feature>
<comment type="caution">
    <text evidence="4">The sequence shown here is derived from an EMBL/GenBank/DDBJ whole genome shotgun (WGS) entry which is preliminary data.</text>
</comment>
<feature type="region of interest" description="Disordered" evidence="1">
    <location>
        <begin position="1"/>
        <end position="101"/>
    </location>
</feature>
<organism evidence="4 5">
    <name type="scientific">Elysia crispata</name>
    <name type="common">lettuce slug</name>
    <dbReference type="NCBI Taxonomy" id="231223"/>
    <lineage>
        <taxon>Eukaryota</taxon>
        <taxon>Metazoa</taxon>
        <taxon>Spiralia</taxon>
        <taxon>Lophotrochozoa</taxon>
        <taxon>Mollusca</taxon>
        <taxon>Gastropoda</taxon>
        <taxon>Heterobranchia</taxon>
        <taxon>Euthyneura</taxon>
        <taxon>Panpulmonata</taxon>
        <taxon>Sacoglossa</taxon>
        <taxon>Placobranchoidea</taxon>
        <taxon>Plakobranchidae</taxon>
        <taxon>Elysia</taxon>
    </lineage>
</organism>